<sequence length="179" mass="20249">MLTDIQFSSPKSTSRLHIPKKAFVASLLTIATQDEEREDEDEDGDSITSPGNDDPGFHDNLINAEKDISNLPLWIEIQKQVRMLREDMDSEDKEVKKNTLWGFRAPSTRPPTLLPRPNGCFPSASALRIPPLQADREAVHKMPSSEAPSEEDRTVIRMRAAFSRMTNKQILGLDMKLFM</sequence>
<dbReference type="Proteomes" id="UP000606974">
    <property type="component" value="Unassembled WGS sequence"/>
</dbReference>
<dbReference type="AlphaFoldDB" id="A0A8H7A9R3"/>
<evidence type="ECO:0000256" key="1">
    <source>
        <dbReference type="SAM" id="MobiDB-lite"/>
    </source>
</evidence>
<dbReference type="EMBL" id="JAACFV010000152">
    <property type="protein sequence ID" value="KAF7504029.1"/>
    <property type="molecule type" value="Genomic_DNA"/>
</dbReference>
<evidence type="ECO:0000313" key="3">
    <source>
        <dbReference type="Proteomes" id="UP000606974"/>
    </source>
</evidence>
<protein>
    <submittedName>
        <fullName evidence="2">Uncharacterized protein</fullName>
    </submittedName>
</protein>
<comment type="caution">
    <text evidence="2">The sequence shown here is derived from an EMBL/GenBank/DDBJ whole genome shotgun (WGS) entry which is preliminary data.</text>
</comment>
<name>A0A8H7A9R3_9EURO</name>
<gene>
    <name evidence="2" type="ORF">GJ744_002908</name>
</gene>
<feature type="compositionally biased region" description="Acidic residues" evidence="1">
    <location>
        <begin position="33"/>
        <end position="45"/>
    </location>
</feature>
<evidence type="ECO:0000313" key="2">
    <source>
        <dbReference type="EMBL" id="KAF7504029.1"/>
    </source>
</evidence>
<feature type="region of interest" description="Disordered" evidence="1">
    <location>
        <begin position="31"/>
        <end position="61"/>
    </location>
</feature>
<accession>A0A8H7A9R3</accession>
<dbReference type="OrthoDB" id="2115716at2759"/>
<organism evidence="2 3">
    <name type="scientific">Endocarpon pusillum</name>
    <dbReference type="NCBI Taxonomy" id="364733"/>
    <lineage>
        <taxon>Eukaryota</taxon>
        <taxon>Fungi</taxon>
        <taxon>Dikarya</taxon>
        <taxon>Ascomycota</taxon>
        <taxon>Pezizomycotina</taxon>
        <taxon>Eurotiomycetes</taxon>
        <taxon>Chaetothyriomycetidae</taxon>
        <taxon>Verrucariales</taxon>
        <taxon>Verrucariaceae</taxon>
        <taxon>Endocarpon</taxon>
    </lineage>
</organism>
<keyword evidence="3" id="KW-1185">Reference proteome</keyword>
<proteinExistence type="predicted"/>
<reference evidence="2" key="1">
    <citation type="submission" date="2020-02" db="EMBL/GenBank/DDBJ databases">
        <authorList>
            <person name="Palmer J.M."/>
        </authorList>
    </citation>
    <scope>NUCLEOTIDE SEQUENCE</scope>
    <source>
        <strain evidence="2">EPUS1.4</strain>
        <tissue evidence="2">Thallus</tissue>
    </source>
</reference>